<feature type="domain" description="DUF5689" evidence="1">
    <location>
        <begin position="31"/>
        <end position="243"/>
    </location>
</feature>
<dbReference type="PROSITE" id="PS51257">
    <property type="entry name" value="PROKAR_LIPOPROTEIN"/>
    <property type="match status" value="1"/>
</dbReference>
<sequence length="440" mass="47409">MKKILLIVTVFSFSILMACKRTDWAEGTLSPVISIEDIRLLFTGEDLILNSSNLAGATKIAGVVISEASSGNIPEGILVVQNTRRKKVRGINLYLGSQAANYKPGDSVLINIEGAVLKQEKGALILDRIASDAVQLVSEHNTINISQVSIDQLQVNSTLYESTLVKIYAGDFIPEPVAGDYYIGDKIFSDGTGEITIHTEATASYSSEQMAATASVVSIAMMYLPQSADEAKISLWPRNIEDIKAKTVILAWNLLGAIGNETTSSSTITNPNLELSTLSRGPGIVPQTAGDSYASTFPINADKTAAISAGAYYQFTIKPKGNAAISLSALDIILRIQTNAPKTHIWMYSMDNGFSFKEIGTPYTWTTGFSENNGIQQPQLNLSSVNDLQHLVSGSPVIFRLYAWGGTSITSNNGFRIGKSRTVTQHALTIEGTIIEENTL</sequence>
<accession>A0ABW4ICA0</accession>
<dbReference type="InterPro" id="IPR043744">
    <property type="entry name" value="DUF5689"/>
</dbReference>
<organism evidence="2 3">
    <name type="scientific">Pseudopedobacter beijingensis</name>
    <dbReference type="NCBI Taxonomy" id="1207056"/>
    <lineage>
        <taxon>Bacteria</taxon>
        <taxon>Pseudomonadati</taxon>
        <taxon>Bacteroidota</taxon>
        <taxon>Sphingobacteriia</taxon>
        <taxon>Sphingobacteriales</taxon>
        <taxon>Sphingobacteriaceae</taxon>
        <taxon>Pseudopedobacter</taxon>
    </lineage>
</organism>
<reference evidence="3" key="1">
    <citation type="journal article" date="2019" name="Int. J. Syst. Evol. Microbiol.">
        <title>The Global Catalogue of Microorganisms (GCM) 10K type strain sequencing project: providing services to taxonomists for standard genome sequencing and annotation.</title>
        <authorList>
            <consortium name="The Broad Institute Genomics Platform"/>
            <consortium name="The Broad Institute Genome Sequencing Center for Infectious Disease"/>
            <person name="Wu L."/>
            <person name="Ma J."/>
        </authorList>
    </citation>
    <scope>NUCLEOTIDE SEQUENCE [LARGE SCALE GENOMIC DNA]</scope>
    <source>
        <strain evidence="3">CCUG 53762</strain>
    </source>
</reference>
<protein>
    <submittedName>
        <fullName evidence="2">DUF5689 domain-containing protein</fullName>
    </submittedName>
</protein>
<evidence type="ECO:0000313" key="3">
    <source>
        <dbReference type="Proteomes" id="UP001597118"/>
    </source>
</evidence>
<comment type="caution">
    <text evidence="2">The sequence shown here is derived from an EMBL/GenBank/DDBJ whole genome shotgun (WGS) entry which is preliminary data.</text>
</comment>
<evidence type="ECO:0000259" key="1">
    <source>
        <dbReference type="Pfam" id="PF18942"/>
    </source>
</evidence>
<dbReference type="Proteomes" id="UP001597118">
    <property type="component" value="Unassembled WGS sequence"/>
</dbReference>
<gene>
    <name evidence="2" type="ORF">ACFSAH_10840</name>
</gene>
<proteinExistence type="predicted"/>
<name>A0ABW4ICA0_9SPHI</name>
<evidence type="ECO:0000313" key="2">
    <source>
        <dbReference type="EMBL" id="MFD1630376.1"/>
    </source>
</evidence>
<keyword evidence="3" id="KW-1185">Reference proteome</keyword>
<dbReference type="RefSeq" id="WP_379662754.1">
    <property type="nucleotide sequence ID" value="NZ_JBHUDG010000016.1"/>
</dbReference>
<dbReference type="Pfam" id="PF18942">
    <property type="entry name" value="DUF5689"/>
    <property type="match status" value="1"/>
</dbReference>
<dbReference type="EMBL" id="JBHUDG010000016">
    <property type="protein sequence ID" value="MFD1630376.1"/>
    <property type="molecule type" value="Genomic_DNA"/>
</dbReference>